<feature type="signal peptide" evidence="2">
    <location>
        <begin position="1"/>
        <end position="18"/>
    </location>
</feature>
<dbReference type="Proteomes" id="UP001055219">
    <property type="component" value="Unassembled WGS sequence"/>
</dbReference>
<evidence type="ECO:0000256" key="1">
    <source>
        <dbReference type="SAM" id="MobiDB-lite"/>
    </source>
</evidence>
<reference evidence="3" key="1">
    <citation type="journal article" date="2021" name="J Fungi (Basel)">
        <title>Genomic and Metabolomic Analyses of the Marine Fungus Emericellopsis cladophorae: Insights into Saltwater Adaptability Mechanisms and Its Biosynthetic Potential.</title>
        <authorList>
            <person name="Goncalves M.F.M."/>
            <person name="Hilario S."/>
            <person name="Van de Peer Y."/>
            <person name="Esteves A.C."/>
            <person name="Alves A."/>
        </authorList>
    </citation>
    <scope>NUCLEOTIDE SEQUENCE</scope>
    <source>
        <strain evidence="3">MUM 19.33</strain>
    </source>
</reference>
<keyword evidence="4" id="KW-1185">Reference proteome</keyword>
<organism evidence="3 4">
    <name type="scientific">Emericellopsis cladophorae</name>
    <dbReference type="NCBI Taxonomy" id="2686198"/>
    <lineage>
        <taxon>Eukaryota</taxon>
        <taxon>Fungi</taxon>
        <taxon>Dikarya</taxon>
        <taxon>Ascomycota</taxon>
        <taxon>Pezizomycotina</taxon>
        <taxon>Sordariomycetes</taxon>
        <taxon>Hypocreomycetidae</taxon>
        <taxon>Hypocreales</taxon>
        <taxon>Bionectriaceae</taxon>
        <taxon>Emericellopsis</taxon>
    </lineage>
</organism>
<dbReference type="AlphaFoldDB" id="A0A9Q0BEM6"/>
<feature type="region of interest" description="Disordered" evidence="1">
    <location>
        <begin position="20"/>
        <end position="55"/>
    </location>
</feature>
<accession>A0A9Q0BEM6</accession>
<evidence type="ECO:0000313" key="4">
    <source>
        <dbReference type="Proteomes" id="UP001055219"/>
    </source>
</evidence>
<dbReference type="EMBL" id="JAGIXG020000012">
    <property type="protein sequence ID" value="KAI6782602.1"/>
    <property type="molecule type" value="Genomic_DNA"/>
</dbReference>
<evidence type="ECO:0000313" key="3">
    <source>
        <dbReference type="EMBL" id="KAI6782602.1"/>
    </source>
</evidence>
<dbReference type="GeneID" id="75830112"/>
<gene>
    <name evidence="3" type="ORF">J7T54_003614</name>
</gene>
<protein>
    <submittedName>
        <fullName evidence="3">Uncharacterized protein</fullName>
    </submittedName>
</protein>
<feature type="chain" id="PRO_5040108297" evidence="2">
    <location>
        <begin position="19"/>
        <end position="118"/>
    </location>
</feature>
<dbReference type="RefSeq" id="XP_051363458.1">
    <property type="nucleotide sequence ID" value="XM_051505116.1"/>
</dbReference>
<sequence>MLALKNVALLGLSAYATAAPVQTEADKRETSVLDASSANDASAAAPSKRQEEDPLADQYWIYSQVPGVKRQVNIGDPPPKDPESGLPVWPALAKRQEEDPLADLYWIYSQVPGVKRKD</sequence>
<keyword evidence="2" id="KW-0732">Signal</keyword>
<feature type="compositionally biased region" description="Low complexity" evidence="1">
    <location>
        <begin position="35"/>
        <end position="47"/>
    </location>
</feature>
<name>A0A9Q0BEM6_9HYPO</name>
<evidence type="ECO:0000256" key="2">
    <source>
        <dbReference type="SAM" id="SignalP"/>
    </source>
</evidence>
<comment type="caution">
    <text evidence="3">The sequence shown here is derived from an EMBL/GenBank/DDBJ whole genome shotgun (WGS) entry which is preliminary data.</text>
</comment>
<reference evidence="3" key="2">
    <citation type="submission" date="2022-07" db="EMBL/GenBank/DDBJ databases">
        <authorList>
            <person name="Goncalves M.F.M."/>
            <person name="Hilario S."/>
            <person name="Van De Peer Y."/>
            <person name="Esteves A.C."/>
            <person name="Alves A."/>
        </authorList>
    </citation>
    <scope>NUCLEOTIDE SEQUENCE</scope>
    <source>
        <strain evidence="3">MUM 19.33</strain>
    </source>
</reference>
<proteinExistence type="predicted"/>